<evidence type="ECO:0000256" key="5">
    <source>
        <dbReference type="ARBA" id="ARBA00023136"/>
    </source>
</evidence>
<keyword evidence="9" id="KW-1185">Reference proteome</keyword>
<dbReference type="EMBL" id="BSUL01000001">
    <property type="protein sequence ID" value="GMA27249.1"/>
    <property type="molecule type" value="Genomic_DNA"/>
</dbReference>
<dbReference type="InterPro" id="IPR050638">
    <property type="entry name" value="AA-Vitamin_Transporters"/>
</dbReference>
<dbReference type="PANTHER" id="PTHR32322">
    <property type="entry name" value="INNER MEMBRANE TRANSPORTER"/>
    <property type="match status" value="1"/>
</dbReference>
<feature type="transmembrane region" description="Helical" evidence="6">
    <location>
        <begin position="140"/>
        <end position="159"/>
    </location>
</feature>
<proteinExistence type="inferred from homology"/>
<keyword evidence="4 6" id="KW-1133">Transmembrane helix</keyword>
<feature type="transmembrane region" description="Helical" evidence="6">
    <location>
        <begin position="238"/>
        <end position="257"/>
    </location>
</feature>
<feature type="transmembrane region" description="Helical" evidence="6">
    <location>
        <begin position="86"/>
        <end position="108"/>
    </location>
</feature>
<dbReference type="Pfam" id="PF00892">
    <property type="entry name" value="EamA"/>
    <property type="match status" value="2"/>
</dbReference>
<feature type="transmembrane region" description="Helical" evidence="6">
    <location>
        <begin position="117"/>
        <end position="134"/>
    </location>
</feature>
<dbReference type="Proteomes" id="UP001157160">
    <property type="component" value="Unassembled WGS sequence"/>
</dbReference>
<reference evidence="8 9" key="1">
    <citation type="journal article" date="2014" name="Int. J. Syst. Evol. Microbiol.">
        <title>Complete genome sequence of Corynebacterium casei LMG S-19264T (=DSM 44701T), isolated from a smear-ripened cheese.</title>
        <authorList>
            <consortium name="US DOE Joint Genome Institute (JGI-PGF)"/>
            <person name="Walter F."/>
            <person name="Albersmeier A."/>
            <person name="Kalinowski J."/>
            <person name="Ruckert C."/>
        </authorList>
    </citation>
    <scope>NUCLEOTIDE SEQUENCE [LARGE SCALE GENOMIC DNA]</scope>
    <source>
        <strain evidence="8 9">NBRC 112289</strain>
    </source>
</reference>
<name>A0AA37UAP1_9MICO</name>
<feature type="transmembrane region" description="Helical" evidence="6">
    <location>
        <begin position="202"/>
        <end position="226"/>
    </location>
</feature>
<evidence type="ECO:0000256" key="3">
    <source>
        <dbReference type="ARBA" id="ARBA00022692"/>
    </source>
</evidence>
<dbReference type="InterPro" id="IPR000620">
    <property type="entry name" value="EamA_dom"/>
</dbReference>
<feature type="transmembrane region" description="Helical" evidence="6">
    <location>
        <begin position="33"/>
        <end position="51"/>
    </location>
</feature>
<evidence type="ECO:0000256" key="1">
    <source>
        <dbReference type="ARBA" id="ARBA00004141"/>
    </source>
</evidence>
<feature type="domain" description="EamA" evidence="7">
    <location>
        <begin position="143"/>
        <end position="279"/>
    </location>
</feature>
<feature type="domain" description="EamA" evidence="7">
    <location>
        <begin position="7"/>
        <end position="130"/>
    </location>
</feature>
<gene>
    <name evidence="8" type="ORF">GCM10025874_05020</name>
</gene>
<evidence type="ECO:0000313" key="8">
    <source>
        <dbReference type="EMBL" id="GMA27249.1"/>
    </source>
</evidence>
<keyword evidence="3 6" id="KW-0812">Transmembrane</keyword>
<dbReference type="PANTHER" id="PTHR32322:SF9">
    <property type="entry name" value="AMINO-ACID METABOLITE EFFLUX PUMP-RELATED"/>
    <property type="match status" value="1"/>
</dbReference>
<dbReference type="SUPFAM" id="SSF103481">
    <property type="entry name" value="Multidrug resistance efflux transporter EmrE"/>
    <property type="match status" value="2"/>
</dbReference>
<sequence>MPLRHTLLALAVVLIWGVNFVVIDVGLADVPPFVFLALRFALVAVPAVFFVKPPKLPWWKLALLAIFMSFGQFALLYLAMAFGMPAGLASLVLQAQVVFTIVLGAIVLRERPSPRQLLGVGIGVAGLAIVGGTHGQGAPLLPLLLTVAAGLSWGIGNIVSRTAKGASGLSIVVWGALFVPVPALLMALVVDGPSGVADGIAAISLPALASTAYTVVLATLVAYTIWNTLLGLHAPAKVVPFTLLVPFVGILSAWLLLGEEPGAGELLGGAVMIAGLAVATLRVRRRAVRVG</sequence>
<organism evidence="8 9">
    <name type="scientific">Arenivirga flava</name>
    <dbReference type="NCBI Taxonomy" id="1930060"/>
    <lineage>
        <taxon>Bacteria</taxon>
        <taxon>Bacillati</taxon>
        <taxon>Actinomycetota</taxon>
        <taxon>Actinomycetes</taxon>
        <taxon>Micrococcales</taxon>
        <taxon>Microbacteriaceae</taxon>
        <taxon>Arenivirga</taxon>
    </lineage>
</organism>
<evidence type="ECO:0000313" key="9">
    <source>
        <dbReference type="Proteomes" id="UP001157160"/>
    </source>
</evidence>
<dbReference type="AlphaFoldDB" id="A0AA37UAP1"/>
<accession>A0AA37UAP1</accession>
<evidence type="ECO:0000256" key="4">
    <source>
        <dbReference type="ARBA" id="ARBA00022989"/>
    </source>
</evidence>
<comment type="subcellular location">
    <subcellularLocation>
        <location evidence="1">Membrane</location>
        <topology evidence="1">Multi-pass membrane protein</topology>
    </subcellularLocation>
</comment>
<feature type="transmembrane region" description="Helical" evidence="6">
    <location>
        <begin position="58"/>
        <end position="80"/>
    </location>
</feature>
<evidence type="ECO:0000256" key="6">
    <source>
        <dbReference type="SAM" id="Phobius"/>
    </source>
</evidence>
<feature type="transmembrane region" description="Helical" evidence="6">
    <location>
        <begin position="171"/>
        <end position="190"/>
    </location>
</feature>
<dbReference type="InterPro" id="IPR037185">
    <property type="entry name" value="EmrE-like"/>
</dbReference>
<keyword evidence="5 6" id="KW-0472">Membrane</keyword>
<feature type="transmembrane region" description="Helical" evidence="6">
    <location>
        <begin position="7"/>
        <end position="27"/>
    </location>
</feature>
<evidence type="ECO:0000259" key="7">
    <source>
        <dbReference type="Pfam" id="PF00892"/>
    </source>
</evidence>
<protein>
    <submittedName>
        <fullName evidence="8">O-acetylserine/cysteine exporter</fullName>
    </submittedName>
</protein>
<comment type="similarity">
    <text evidence="2">Belongs to the EamA transporter family.</text>
</comment>
<feature type="transmembrane region" description="Helical" evidence="6">
    <location>
        <begin position="263"/>
        <end position="283"/>
    </location>
</feature>
<dbReference type="RefSeq" id="WP_284229712.1">
    <property type="nucleotide sequence ID" value="NZ_BSUL01000001.1"/>
</dbReference>
<dbReference type="GO" id="GO:0016020">
    <property type="term" value="C:membrane"/>
    <property type="evidence" value="ECO:0007669"/>
    <property type="project" value="UniProtKB-SubCell"/>
</dbReference>
<comment type="caution">
    <text evidence="8">The sequence shown here is derived from an EMBL/GenBank/DDBJ whole genome shotgun (WGS) entry which is preliminary data.</text>
</comment>
<dbReference type="Gene3D" id="1.10.3730.20">
    <property type="match status" value="1"/>
</dbReference>
<evidence type="ECO:0000256" key="2">
    <source>
        <dbReference type="ARBA" id="ARBA00007362"/>
    </source>
</evidence>